<gene>
    <name evidence="16" type="primary">dinB</name>
    <name evidence="18" type="ORF">COR50_18785</name>
</gene>
<keyword evidence="9 16" id="KW-0479">Metal-binding</keyword>
<dbReference type="RefSeq" id="WP_098195419.1">
    <property type="nucleotide sequence ID" value="NZ_CP023777.1"/>
</dbReference>
<dbReference type="NCBIfam" id="NF010731">
    <property type="entry name" value="PRK14133.1"/>
    <property type="match status" value="1"/>
</dbReference>
<dbReference type="InterPro" id="IPR036775">
    <property type="entry name" value="DNA_pol_Y-fam_lit_finger_sf"/>
</dbReference>
<feature type="binding site" evidence="16">
    <location>
        <position position="17"/>
    </location>
    <ligand>
        <name>Mg(2+)</name>
        <dbReference type="ChEBI" id="CHEBI:18420"/>
    </ligand>
</feature>
<dbReference type="InterPro" id="IPR022880">
    <property type="entry name" value="DNApol_IV"/>
</dbReference>
<evidence type="ECO:0000256" key="9">
    <source>
        <dbReference type="ARBA" id="ARBA00022723"/>
    </source>
</evidence>
<keyword evidence="5 16" id="KW-0963">Cytoplasm</keyword>
<name>A0A291QYR7_9BACT</name>
<dbReference type="NCBIfam" id="NF002677">
    <property type="entry name" value="PRK02406.1"/>
    <property type="match status" value="1"/>
</dbReference>
<keyword evidence="4 16" id="KW-0515">Mutator protein</keyword>
<dbReference type="SUPFAM" id="SSF100879">
    <property type="entry name" value="Lesion bypass DNA polymerase (Y-family), little finger domain"/>
    <property type="match status" value="1"/>
</dbReference>
<keyword evidence="19" id="KW-1185">Reference proteome</keyword>
<dbReference type="EC" id="2.7.7.7" evidence="16"/>
<dbReference type="Pfam" id="PF11799">
    <property type="entry name" value="IMS_C"/>
    <property type="match status" value="1"/>
</dbReference>
<evidence type="ECO:0000256" key="12">
    <source>
        <dbReference type="ARBA" id="ARBA00022932"/>
    </source>
</evidence>
<dbReference type="PANTHER" id="PTHR11076:SF33">
    <property type="entry name" value="DNA POLYMERASE KAPPA"/>
    <property type="match status" value="1"/>
</dbReference>
<comment type="catalytic activity">
    <reaction evidence="15 16">
        <text>DNA(n) + a 2'-deoxyribonucleoside 5'-triphosphate = DNA(n+1) + diphosphate</text>
        <dbReference type="Rhea" id="RHEA:22508"/>
        <dbReference type="Rhea" id="RHEA-COMP:17339"/>
        <dbReference type="Rhea" id="RHEA-COMP:17340"/>
        <dbReference type="ChEBI" id="CHEBI:33019"/>
        <dbReference type="ChEBI" id="CHEBI:61560"/>
        <dbReference type="ChEBI" id="CHEBI:173112"/>
        <dbReference type="EC" id="2.7.7.7"/>
    </reaction>
</comment>
<dbReference type="Gene3D" id="3.30.70.270">
    <property type="match status" value="1"/>
</dbReference>
<dbReference type="GO" id="GO:0003684">
    <property type="term" value="F:damaged DNA binding"/>
    <property type="evidence" value="ECO:0007669"/>
    <property type="project" value="InterPro"/>
</dbReference>
<dbReference type="Gene3D" id="3.30.1490.100">
    <property type="entry name" value="DNA polymerase, Y-family, little finger domain"/>
    <property type="match status" value="1"/>
</dbReference>
<feature type="binding site" evidence="16">
    <location>
        <position position="112"/>
    </location>
    <ligand>
        <name>Mg(2+)</name>
        <dbReference type="ChEBI" id="CHEBI:18420"/>
    </ligand>
</feature>
<protein>
    <recommendedName>
        <fullName evidence="16">DNA polymerase IV</fullName>
        <shortName evidence="16">Pol IV</shortName>
        <ecNumber evidence="16">2.7.7.7</ecNumber>
    </recommendedName>
</protein>
<evidence type="ECO:0000256" key="5">
    <source>
        <dbReference type="ARBA" id="ARBA00022490"/>
    </source>
</evidence>
<dbReference type="GO" id="GO:0042276">
    <property type="term" value="P:error-prone translesion synthesis"/>
    <property type="evidence" value="ECO:0007669"/>
    <property type="project" value="TreeGrafter"/>
</dbReference>
<dbReference type="GO" id="GO:0005829">
    <property type="term" value="C:cytosol"/>
    <property type="evidence" value="ECO:0007669"/>
    <property type="project" value="TreeGrafter"/>
</dbReference>
<evidence type="ECO:0000256" key="6">
    <source>
        <dbReference type="ARBA" id="ARBA00022679"/>
    </source>
</evidence>
<feature type="active site" evidence="16">
    <location>
        <position position="113"/>
    </location>
</feature>
<dbReference type="GO" id="GO:0006261">
    <property type="term" value="P:DNA-templated DNA replication"/>
    <property type="evidence" value="ECO:0007669"/>
    <property type="project" value="UniProtKB-UniRule"/>
</dbReference>
<evidence type="ECO:0000256" key="2">
    <source>
        <dbReference type="ARBA" id="ARBA00010945"/>
    </source>
</evidence>
<dbReference type="InterPro" id="IPR001126">
    <property type="entry name" value="UmuC"/>
</dbReference>
<dbReference type="OrthoDB" id="9808813at2"/>
<evidence type="ECO:0000256" key="16">
    <source>
        <dbReference type="HAMAP-Rule" id="MF_01113"/>
    </source>
</evidence>
<reference evidence="18 19" key="1">
    <citation type="submission" date="2017-10" db="EMBL/GenBank/DDBJ databases">
        <title>Paenichitinophaga pekingensis gen. nov., sp. nov., isolated from activated sludge.</title>
        <authorList>
            <person name="Jin D."/>
            <person name="Kong X."/>
            <person name="Deng Y."/>
            <person name="Bai Z."/>
        </authorList>
    </citation>
    <scope>NUCLEOTIDE SEQUENCE [LARGE SCALE GENOMIC DNA]</scope>
    <source>
        <strain evidence="18 19">13</strain>
    </source>
</reference>
<accession>A0A291QYR7</accession>
<sequence length="361" mass="40145">MTAPELKKFTRKIIHIDMDAFYASVEQRDHPAYRGKAIAVGGSPTGRGVVATASYEARKFGVRSAMSSSKALQLCPHIIFVSPRFAVYREVSQHTREIFHRYTDLIEPLSLDEAYLDVTEDKLGIGSAIDIAKLIKESIYNELQLTASAGVSINKFVAKVASDMNKPNGLTFIGPSGITKFMEELPVEKFHGVGKVTAEKMRRMHLFTGADLKKLSEKELVSYFGKVGHFYYKIVRGIDDRPVEPNRETKSVGAEDTFSKDLDTLPEMEIELDKLAQVVSGRLQKHQLSGRTITVKVKFSDFKQITRSQSFISPVQDANSLANIAKQILAKIDLEAQQVRLLGITVSNFNLPGTGEQLSLF</sequence>
<dbReference type="GO" id="GO:0009432">
    <property type="term" value="P:SOS response"/>
    <property type="evidence" value="ECO:0007669"/>
    <property type="project" value="TreeGrafter"/>
</dbReference>
<dbReference type="FunFam" id="1.10.150.20:FF:000019">
    <property type="entry name" value="DNA polymerase IV"/>
    <property type="match status" value="1"/>
</dbReference>
<dbReference type="FunFam" id="3.30.1490.100:FF:000004">
    <property type="entry name" value="DNA polymerase IV"/>
    <property type="match status" value="1"/>
</dbReference>
<evidence type="ECO:0000256" key="1">
    <source>
        <dbReference type="ARBA" id="ARBA00004496"/>
    </source>
</evidence>
<evidence type="ECO:0000256" key="15">
    <source>
        <dbReference type="ARBA" id="ARBA00049244"/>
    </source>
</evidence>
<evidence type="ECO:0000256" key="13">
    <source>
        <dbReference type="ARBA" id="ARBA00023125"/>
    </source>
</evidence>
<dbReference type="Gene3D" id="3.40.1170.60">
    <property type="match status" value="1"/>
</dbReference>
<dbReference type="SUPFAM" id="SSF56672">
    <property type="entry name" value="DNA/RNA polymerases"/>
    <property type="match status" value="1"/>
</dbReference>
<dbReference type="Pfam" id="PF11798">
    <property type="entry name" value="IMS_HHH"/>
    <property type="match status" value="1"/>
</dbReference>
<proteinExistence type="inferred from homology"/>
<dbReference type="CDD" id="cd03586">
    <property type="entry name" value="PolY_Pol_IV_kappa"/>
    <property type="match status" value="1"/>
</dbReference>
<evidence type="ECO:0000256" key="11">
    <source>
        <dbReference type="ARBA" id="ARBA00022842"/>
    </source>
</evidence>
<dbReference type="GO" id="GO:0003887">
    <property type="term" value="F:DNA-directed DNA polymerase activity"/>
    <property type="evidence" value="ECO:0007669"/>
    <property type="project" value="UniProtKB-UniRule"/>
</dbReference>
<comment type="cofactor">
    <cofactor evidence="16">
        <name>Mg(2+)</name>
        <dbReference type="ChEBI" id="CHEBI:18420"/>
    </cofactor>
    <text evidence="16">Binds 2 magnesium ions per subunit.</text>
</comment>
<evidence type="ECO:0000313" key="19">
    <source>
        <dbReference type="Proteomes" id="UP000220133"/>
    </source>
</evidence>
<keyword evidence="10 16" id="KW-0227">DNA damage</keyword>
<feature type="site" description="Substrate discrimination" evidence="16">
    <location>
        <position position="22"/>
    </location>
</feature>
<dbReference type="PANTHER" id="PTHR11076">
    <property type="entry name" value="DNA REPAIR POLYMERASE UMUC / TRANSFERASE FAMILY MEMBER"/>
    <property type="match status" value="1"/>
</dbReference>
<evidence type="ECO:0000259" key="17">
    <source>
        <dbReference type="PROSITE" id="PS50173"/>
    </source>
</evidence>
<comment type="subcellular location">
    <subcellularLocation>
        <location evidence="1 16">Cytoplasm</location>
    </subcellularLocation>
</comment>
<evidence type="ECO:0000256" key="4">
    <source>
        <dbReference type="ARBA" id="ARBA00022457"/>
    </source>
</evidence>
<dbReference type="InterPro" id="IPR024728">
    <property type="entry name" value="PolY_HhH_motif"/>
</dbReference>
<keyword evidence="6 16" id="KW-0808">Transferase</keyword>
<keyword evidence="7 16" id="KW-0548">Nucleotidyltransferase</keyword>
<dbReference type="EMBL" id="CP023777">
    <property type="protein sequence ID" value="ATL49051.1"/>
    <property type="molecule type" value="Genomic_DNA"/>
</dbReference>
<dbReference type="Proteomes" id="UP000220133">
    <property type="component" value="Chromosome"/>
</dbReference>
<keyword evidence="8 16" id="KW-0235">DNA replication</keyword>
<dbReference type="Gene3D" id="1.10.150.20">
    <property type="entry name" value="5' to 3' exonuclease, C-terminal subdomain"/>
    <property type="match status" value="1"/>
</dbReference>
<dbReference type="FunFam" id="3.40.1170.60:FF:000001">
    <property type="entry name" value="DNA polymerase IV"/>
    <property type="match status" value="1"/>
</dbReference>
<evidence type="ECO:0000256" key="8">
    <source>
        <dbReference type="ARBA" id="ARBA00022705"/>
    </source>
</evidence>
<keyword evidence="12 16" id="KW-0239">DNA-directed DNA polymerase</keyword>
<dbReference type="AlphaFoldDB" id="A0A291QYR7"/>
<dbReference type="InterPro" id="IPR050116">
    <property type="entry name" value="DNA_polymerase-Y"/>
</dbReference>
<organism evidence="18 19">
    <name type="scientific">Chitinophaga caeni</name>
    <dbReference type="NCBI Taxonomy" id="2029983"/>
    <lineage>
        <taxon>Bacteria</taxon>
        <taxon>Pseudomonadati</taxon>
        <taxon>Bacteroidota</taxon>
        <taxon>Chitinophagia</taxon>
        <taxon>Chitinophagales</taxon>
        <taxon>Chitinophagaceae</taxon>
        <taxon>Chitinophaga</taxon>
    </lineage>
</organism>
<keyword evidence="13 16" id="KW-0238">DNA-binding</keyword>
<evidence type="ECO:0000256" key="7">
    <source>
        <dbReference type="ARBA" id="ARBA00022695"/>
    </source>
</evidence>
<dbReference type="Pfam" id="PF00817">
    <property type="entry name" value="IMS"/>
    <property type="match status" value="1"/>
</dbReference>
<keyword evidence="11 16" id="KW-0460">Magnesium</keyword>
<comment type="subunit">
    <text evidence="3 16">Monomer.</text>
</comment>
<evidence type="ECO:0000313" key="18">
    <source>
        <dbReference type="EMBL" id="ATL49051.1"/>
    </source>
</evidence>
<dbReference type="InterPro" id="IPR043128">
    <property type="entry name" value="Rev_trsase/Diguanyl_cyclase"/>
</dbReference>
<comment type="function">
    <text evidence="16">Poorly processive, error-prone DNA polymerase involved in untargeted mutagenesis. Copies undamaged DNA at stalled replication forks, which arise in vivo from mismatched or misaligned primer ends. These misaligned primers can be extended by PolIV. Exhibits no 3'-5' exonuclease (proofreading) activity. May be involved in translesional synthesis, in conjunction with the beta clamp from PolIII.</text>
</comment>
<evidence type="ECO:0000256" key="10">
    <source>
        <dbReference type="ARBA" id="ARBA00022763"/>
    </source>
</evidence>
<dbReference type="GO" id="GO:0006281">
    <property type="term" value="P:DNA repair"/>
    <property type="evidence" value="ECO:0007669"/>
    <property type="project" value="UniProtKB-UniRule"/>
</dbReference>
<comment type="similarity">
    <text evidence="2 16">Belongs to the DNA polymerase type-Y family.</text>
</comment>
<keyword evidence="14 16" id="KW-0234">DNA repair</keyword>
<dbReference type="PROSITE" id="PS50173">
    <property type="entry name" value="UMUC"/>
    <property type="match status" value="1"/>
</dbReference>
<dbReference type="InterPro" id="IPR043502">
    <property type="entry name" value="DNA/RNA_pol_sf"/>
</dbReference>
<dbReference type="GO" id="GO:0000287">
    <property type="term" value="F:magnesium ion binding"/>
    <property type="evidence" value="ECO:0007669"/>
    <property type="project" value="UniProtKB-UniRule"/>
</dbReference>
<dbReference type="KEGG" id="cbae:COR50_18785"/>
<dbReference type="InterPro" id="IPR017961">
    <property type="entry name" value="DNA_pol_Y-fam_little_finger"/>
</dbReference>
<evidence type="ECO:0000256" key="14">
    <source>
        <dbReference type="ARBA" id="ARBA00023204"/>
    </source>
</evidence>
<feature type="domain" description="UmuC" evidence="17">
    <location>
        <begin position="13"/>
        <end position="194"/>
    </location>
</feature>
<evidence type="ECO:0000256" key="3">
    <source>
        <dbReference type="ARBA" id="ARBA00011245"/>
    </source>
</evidence>
<dbReference type="HAMAP" id="MF_01113">
    <property type="entry name" value="DNApol_IV"/>
    <property type="match status" value="1"/>
</dbReference>